<feature type="domain" description="Cation/H+ exchanger transmembrane" evidence="13">
    <location>
        <begin position="56"/>
        <end position="409"/>
    </location>
</feature>
<protein>
    <recommendedName>
        <fullName evidence="13">Cation/H+ exchanger transmembrane domain-containing protein</fullName>
    </recommendedName>
</protein>
<feature type="transmembrane region" description="Helical" evidence="12">
    <location>
        <begin position="384"/>
        <end position="409"/>
    </location>
</feature>
<dbReference type="GO" id="GO:0120029">
    <property type="term" value="P:proton export across plasma membrane"/>
    <property type="evidence" value="ECO:0007669"/>
    <property type="project" value="InterPro"/>
</dbReference>
<comment type="subcellular location">
    <subcellularLocation>
        <location evidence="1">Membrane</location>
        <topology evidence="1">Multi-pass membrane protein</topology>
    </subcellularLocation>
</comment>
<keyword evidence="3" id="KW-0813">Transport</keyword>
<evidence type="ECO:0000313" key="14">
    <source>
        <dbReference type="EMBL" id="WFD34067.1"/>
    </source>
</evidence>
<dbReference type="GO" id="GO:0030007">
    <property type="term" value="P:intracellular potassium ion homeostasis"/>
    <property type="evidence" value="ECO:0007669"/>
    <property type="project" value="TreeGrafter"/>
</dbReference>
<evidence type="ECO:0000256" key="11">
    <source>
        <dbReference type="SAM" id="MobiDB-lite"/>
    </source>
</evidence>
<keyword evidence="4" id="KW-0050">Antiport</keyword>
<reference evidence="14" key="1">
    <citation type="submission" date="2023-03" db="EMBL/GenBank/DDBJ databases">
        <title>Mating type loci evolution in Malassezia.</title>
        <authorList>
            <person name="Coelho M.A."/>
        </authorList>
    </citation>
    <scope>NUCLEOTIDE SEQUENCE</scope>
    <source>
        <strain evidence="14">CBS 11721</strain>
    </source>
</reference>
<feature type="transmembrane region" description="Helical" evidence="12">
    <location>
        <begin position="50"/>
        <end position="70"/>
    </location>
</feature>
<keyword evidence="5 12" id="KW-0812">Transmembrane</keyword>
<accession>A0AAF0ET52</accession>
<feature type="compositionally biased region" description="Acidic residues" evidence="11">
    <location>
        <begin position="510"/>
        <end position="525"/>
    </location>
</feature>
<dbReference type="InterPro" id="IPR004712">
    <property type="entry name" value="Na+/H+_antiporter_fungi"/>
</dbReference>
<keyword evidence="8" id="KW-0406">Ion transport</keyword>
<name>A0AAF0ET52_9BASI</name>
<dbReference type="GO" id="GO:0005886">
    <property type="term" value="C:plasma membrane"/>
    <property type="evidence" value="ECO:0007669"/>
    <property type="project" value="InterPro"/>
</dbReference>
<dbReference type="PANTHER" id="PTHR31382:SF4">
    <property type="entry name" value="NA(+)_H(+) ANTIPORTER"/>
    <property type="match status" value="1"/>
</dbReference>
<evidence type="ECO:0000256" key="9">
    <source>
        <dbReference type="ARBA" id="ARBA00023136"/>
    </source>
</evidence>
<keyword evidence="6 12" id="KW-1133">Transmembrane helix</keyword>
<evidence type="ECO:0000256" key="3">
    <source>
        <dbReference type="ARBA" id="ARBA00022448"/>
    </source>
</evidence>
<feature type="transmembrane region" description="Helical" evidence="12">
    <location>
        <begin position="307"/>
        <end position="330"/>
    </location>
</feature>
<evidence type="ECO:0000256" key="10">
    <source>
        <dbReference type="ARBA" id="ARBA00023201"/>
    </source>
</evidence>
<organism evidence="14 15">
    <name type="scientific">Malassezia cuniculi</name>
    <dbReference type="NCBI Taxonomy" id="948313"/>
    <lineage>
        <taxon>Eukaryota</taxon>
        <taxon>Fungi</taxon>
        <taxon>Dikarya</taxon>
        <taxon>Basidiomycota</taxon>
        <taxon>Ustilaginomycotina</taxon>
        <taxon>Malasseziomycetes</taxon>
        <taxon>Malasseziales</taxon>
        <taxon>Malasseziaceae</taxon>
        <taxon>Malassezia</taxon>
    </lineage>
</organism>
<evidence type="ECO:0000256" key="8">
    <source>
        <dbReference type="ARBA" id="ARBA00023065"/>
    </source>
</evidence>
<dbReference type="PANTHER" id="PTHR31382">
    <property type="entry name" value="NA(+)/H(+) ANTIPORTER"/>
    <property type="match status" value="1"/>
</dbReference>
<evidence type="ECO:0000256" key="7">
    <source>
        <dbReference type="ARBA" id="ARBA00023053"/>
    </source>
</evidence>
<dbReference type="GO" id="GO:0036376">
    <property type="term" value="P:sodium ion export across plasma membrane"/>
    <property type="evidence" value="ECO:0007669"/>
    <property type="project" value="InterPro"/>
</dbReference>
<evidence type="ECO:0000256" key="4">
    <source>
        <dbReference type="ARBA" id="ARBA00022449"/>
    </source>
</evidence>
<evidence type="ECO:0000256" key="2">
    <source>
        <dbReference type="ARBA" id="ARBA00005248"/>
    </source>
</evidence>
<keyword evidence="9 12" id="KW-0472">Membrane</keyword>
<evidence type="ECO:0000256" key="6">
    <source>
        <dbReference type="ARBA" id="ARBA00022989"/>
    </source>
</evidence>
<gene>
    <name evidence="14" type="ORF">MCUN1_000899</name>
</gene>
<feature type="compositionally biased region" description="Basic and acidic residues" evidence="11">
    <location>
        <begin position="725"/>
        <end position="736"/>
    </location>
</feature>
<proteinExistence type="inferred from homology"/>
<keyword evidence="15" id="KW-1185">Reference proteome</keyword>
<dbReference type="GO" id="GO:0015385">
    <property type="term" value="F:sodium:proton antiporter activity"/>
    <property type="evidence" value="ECO:0007669"/>
    <property type="project" value="InterPro"/>
</dbReference>
<dbReference type="AlphaFoldDB" id="A0AAF0ET52"/>
<dbReference type="EMBL" id="CP119877">
    <property type="protein sequence ID" value="WFD34067.1"/>
    <property type="molecule type" value="Genomic_DNA"/>
</dbReference>
<feature type="transmembrane region" description="Helical" evidence="12">
    <location>
        <begin position="276"/>
        <end position="295"/>
    </location>
</feature>
<keyword evidence="7" id="KW-0915">Sodium</keyword>
<feature type="compositionally biased region" description="Basic and acidic residues" evidence="11">
    <location>
        <begin position="478"/>
        <end position="494"/>
    </location>
</feature>
<feature type="transmembrane region" description="Helical" evidence="12">
    <location>
        <begin position="20"/>
        <end position="38"/>
    </location>
</feature>
<dbReference type="Proteomes" id="UP001219933">
    <property type="component" value="Chromosome 1"/>
</dbReference>
<evidence type="ECO:0000313" key="15">
    <source>
        <dbReference type="Proteomes" id="UP001219933"/>
    </source>
</evidence>
<keyword evidence="10" id="KW-0739">Sodium transport</keyword>
<evidence type="ECO:0000256" key="12">
    <source>
        <dbReference type="SAM" id="Phobius"/>
    </source>
</evidence>
<feature type="transmembrane region" description="Helical" evidence="12">
    <location>
        <begin position="82"/>
        <end position="105"/>
    </location>
</feature>
<dbReference type="InterPro" id="IPR006153">
    <property type="entry name" value="Cation/H_exchanger_TM"/>
</dbReference>
<feature type="transmembrane region" description="Helical" evidence="12">
    <location>
        <begin position="342"/>
        <end position="364"/>
    </location>
</feature>
<feature type="region of interest" description="Disordered" evidence="11">
    <location>
        <begin position="710"/>
        <end position="793"/>
    </location>
</feature>
<dbReference type="GO" id="GO:0042391">
    <property type="term" value="P:regulation of membrane potential"/>
    <property type="evidence" value="ECO:0007669"/>
    <property type="project" value="InterPro"/>
</dbReference>
<feature type="region of interest" description="Disordered" evidence="11">
    <location>
        <begin position="474"/>
        <end position="528"/>
    </location>
</feature>
<evidence type="ECO:0000256" key="5">
    <source>
        <dbReference type="ARBA" id="ARBA00022692"/>
    </source>
</evidence>
<dbReference type="Pfam" id="PF00999">
    <property type="entry name" value="Na_H_Exchanger"/>
    <property type="match status" value="1"/>
</dbReference>
<sequence length="793" mass="90216">MLEGQEHSFKPWETSAPHIIYVLLGFFVVFFGMFSLFIKERLYMGEAPLSLAFGIIIGPIAAIFSVGVELPRKYVMHHWRTLVFLLGPVMVWSWLISALLIWALIPGLDFLNSLVIASCLSPTDPILAQAVVGGPWAEKHVPSHIRHMLQCESGCNDGAAFPFLYIAYYLTVNRGQVGFPVAKWFYQTWAWEICLGTFIGALIGFCARKLMRISERYKLVDRESFVAQYLSLALASMGLNVLIGSDDLLAAFACGTAFAWDGWFSKETEDSNFSSIVDLVFNIATFIYIGAIMPWHTFNDSEIGCDIWRLIVLAILVLLVKRIPIVLLVWKWIPDIKTFREALFTGYFGPMGVGAIFMCTYARLMLPEEVPYPPVTTNDTLAHTIQPIVFFFVLSSVIVHGLTVPFFAFGKRAQVNLSRTFTTYTTNITSSDEPAWLTAVHRLGQNERPELPTAEQHSRDDLDDKINTAIQSMEQEAEQNRPHESKHEPSDLETGKQTQDTSRRYQSDEQYGDGGDDGDDPDGEWGGESTIEMKRYREFQKQQEQEWNLSHNNEERDVTDHPRHNNKYPKLAHWLQGHDLVLEYIRGPLEEPVVQVIKLTPDEHKMLYEEESPLRAWIDSHTHMMESLVGLESQDSEKHDFLGMWQDGIKRKLKFGKSHEDTPSADDDYDKRMQDAEIMFAGLKGRGLERRRASSSDQTEKSLMARVSRNLKPFTDTSTTRGRSRSREPSVVDPRRGSITNRLGSMVRFSTARRESVSPAVMTSSDVPHDFNLRNRQVPPTEASIDPHADEHY</sequence>
<evidence type="ECO:0000259" key="13">
    <source>
        <dbReference type="Pfam" id="PF00999"/>
    </source>
</evidence>
<comment type="similarity">
    <text evidence="2">Belongs to the fungal Na(+)/H(+) exchanger family.</text>
</comment>
<feature type="transmembrane region" description="Helical" evidence="12">
    <location>
        <begin position="184"/>
        <end position="205"/>
    </location>
</feature>
<evidence type="ECO:0000256" key="1">
    <source>
        <dbReference type="ARBA" id="ARBA00004141"/>
    </source>
</evidence>